<reference evidence="8" key="1">
    <citation type="submission" date="2009-12" db="EMBL/GenBank/DDBJ databases">
        <title>The Genome Sequence of Anolis carolinensis (Green Anole Lizard).</title>
        <authorList>
            <consortium name="The Genome Sequencing Platform"/>
            <person name="Di Palma F."/>
            <person name="Alfoldi J."/>
            <person name="Heiman D."/>
            <person name="Young S."/>
            <person name="Grabherr M."/>
            <person name="Johnson J."/>
            <person name="Lander E.S."/>
            <person name="Lindblad-Toh K."/>
        </authorList>
    </citation>
    <scope>NUCLEOTIDE SEQUENCE [LARGE SCALE GENOMIC DNA]</scope>
    <source>
        <strain evidence="8">JBL SC #1</strain>
    </source>
</reference>
<evidence type="ECO:0000256" key="6">
    <source>
        <dbReference type="ARBA" id="ARBA00023054"/>
    </source>
</evidence>
<feature type="compositionally biased region" description="Basic and acidic residues" evidence="7">
    <location>
        <begin position="2823"/>
        <end position="2837"/>
    </location>
</feature>
<dbReference type="InterPro" id="IPR001101">
    <property type="entry name" value="Plectin_repeat"/>
</dbReference>
<dbReference type="eggNOG" id="KOG0516">
    <property type="taxonomic scope" value="Eukaryota"/>
</dbReference>
<feature type="compositionally biased region" description="Acidic residues" evidence="7">
    <location>
        <begin position="5041"/>
        <end position="5065"/>
    </location>
</feature>
<feature type="region of interest" description="Disordered" evidence="7">
    <location>
        <begin position="4452"/>
        <end position="4490"/>
    </location>
</feature>
<dbReference type="GO" id="GO:0042060">
    <property type="term" value="P:wound healing"/>
    <property type="evidence" value="ECO:0000318"/>
    <property type="project" value="GO_Central"/>
</dbReference>
<dbReference type="InterPro" id="IPR043197">
    <property type="entry name" value="Plakin"/>
</dbReference>
<dbReference type="PANTHER" id="PTHR23169">
    <property type="entry name" value="ENVOPLAKIN"/>
    <property type="match status" value="1"/>
</dbReference>
<feature type="compositionally biased region" description="Basic and acidic residues" evidence="7">
    <location>
        <begin position="4481"/>
        <end position="4490"/>
    </location>
</feature>
<feature type="region of interest" description="Disordered" evidence="7">
    <location>
        <begin position="4549"/>
        <end position="4570"/>
    </location>
</feature>
<dbReference type="InterPro" id="IPR035915">
    <property type="entry name" value="Plakin_repeat_sf"/>
</dbReference>
<evidence type="ECO:0000256" key="2">
    <source>
        <dbReference type="ARBA" id="ARBA00009109"/>
    </source>
</evidence>
<evidence type="ECO:0000256" key="3">
    <source>
        <dbReference type="ARBA" id="ARBA00022553"/>
    </source>
</evidence>
<dbReference type="InParanoid" id="H9GTP6"/>
<reference evidence="8" key="3">
    <citation type="submission" date="2025-09" db="UniProtKB">
        <authorList>
            <consortium name="Ensembl"/>
        </authorList>
    </citation>
    <scope>IDENTIFICATION</scope>
</reference>
<accession>H9GTP6</accession>
<name>H9GTP6_ANOCA</name>
<feature type="region of interest" description="Disordered" evidence="7">
    <location>
        <begin position="5522"/>
        <end position="5545"/>
    </location>
</feature>
<feature type="compositionally biased region" description="Basic and acidic residues" evidence="7">
    <location>
        <begin position="4549"/>
        <end position="4562"/>
    </location>
</feature>
<feature type="region of interest" description="Disordered" evidence="7">
    <location>
        <begin position="5026"/>
        <end position="5070"/>
    </location>
</feature>
<feature type="compositionally biased region" description="Acidic residues" evidence="7">
    <location>
        <begin position="4276"/>
        <end position="4295"/>
    </location>
</feature>
<feature type="compositionally biased region" description="Basic and acidic residues" evidence="7">
    <location>
        <begin position="5026"/>
        <end position="5040"/>
    </location>
</feature>
<feature type="region of interest" description="Disordered" evidence="7">
    <location>
        <begin position="3732"/>
        <end position="3760"/>
    </location>
</feature>
<dbReference type="Pfam" id="PF00681">
    <property type="entry name" value="Plectin"/>
    <property type="match status" value="22"/>
</dbReference>
<dbReference type="SMART" id="SM00250">
    <property type="entry name" value="PLEC"/>
    <property type="match status" value="49"/>
</dbReference>
<feature type="compositionally biased region" description="Acidic residues" evidence="7">
    <location>
        <begin position="2626"/>
        <end position="2648"/>
    </location>
</feature>
<dbReference type="GO" id="GO:0016020">
    <property type="term" value="C:membrane"/>
    <property type="evidence" value="ECO:0000318"/>
    <property type="project" value="GO_Central"/>
</dbReference>
<keyword evidence="3" id="KW-0597">Phosphoprotein</keyword>
<feature type="region of interest" description="Disordered" evidence="7">
    <location>
        <begin position="5625"/>
        <end position="5656"/>
    </location>
</feature>
<dbReference type="PANTHER" id="PTHR23169:SF21">
    <property type="entry name" value="EPIPLAKIN"/>
    <property type="match status" value="1"/>
</dbReference>
<keyword evidence="5" id="KW-0965">Cell junction</keyword>
<evidence type="ECO:0000313" key="8">
    <source>
        <dbReference type="Ensembl" id="ENSACAP00000020227.2"/>
    </source>
</evidence>
<feature type="region of interest" description="Disordered" evidence="7">
    <location>
        <begin position="2610"/>
        <end position="2649"/>
    </location>
</feature>
<dbReference type="GeneTree" id="ENSGT00940000162855"/>
<dbReference type="GO" id="GO:0030054">
    <property type="term" value="C:cell junction"/>
    <property type="evidence" value="ECO:0000318"/>
    <property type="project" value="GO_Central"/>
</dbReference>
<feature type="region of interest" description="Disordered" evidence="7">
    <location>
        <begin position="4267"/>
        <end position="4298"/>
    </location>
</feature>
<comment type="subcellular location">
    <subcellularLocation>
        <location evidence="1">Cell junction</location>
    </subcellularLocation>
</comment>
<dbReference type="GO" id="GO:0005737">
    <property type="term" value="C:cytoplasm"/>
    <property type="evidence" value="ECO:0000318"/>
    <property type="project" value="GO_Central"/>
</dbReference>
<dbReference type="STRING" id="28377.ENSACAP00000020227"/>
<feature type="compositionally biased region" description="Basic residues" evidence="7">
    <location>
        <begin position="34"/>
        <end position="47"/>
    </location>
</feature>
<feature type="compositionally biased region" description="Acidic residues" evidence="7">
    <location>
        <begin position="5236"/>
        <end position="5262"/>
    </location>
</feature>
<dbReference type="Ensembl" id="ENSACAT00000027797.2">
    <property type="protein sequence ID" value="ENSACAP00000020227.2"/>
    <property type="gene ID" value="ENSACAG00000001366.4"/>
</dbReference>
<feature type="compositionally biased region" description="Basic and acidic residues" evidence="7">
    <location>
        <begin position="5221"/>
        <end position="5235"/>
    </location>
</feature>
<dbReference type="Gene3D" id="3.90.1290.10">
    <property type="entry name" value="Plakin repeat"/>
    <property type="match status" value="10"/>
</dbReference>
<dbReference type="Proteomes" id="UP000001646">
    <property type="component" value="Unplaced"/>
</dbReference>
<dbReference type="GO" id="GO:0005198">
    <property type="term" value="F:structural molecule activity"/>
    <property type="evidence" value="ECO:0000318"/>
    <property type="project" value="GO_Central"/>
</dbReference>
<reference evidence="8" key="2">
    <citation type="submission" date="2025-08" db="UniProtKB">
        <authorList>
            <consortium name="Ensembl"/>
        </authorList>
    </citation>
    <scope>IDENTIFICATION</scope>
</reference>
<feature type="region of interest" description="Disordered" evidence="7">
    <location>
        <begin position="3540"/>
        <end position="3578"/>
    </location>
</feature>
<evidence type="ECO:0000256" key="7">
    <source>
        <dbReference type="SAM" id="MobiDB-lite"/>
    </source>
</evidence>
<feature type="region of interest" description="Disordered" evidence="7">
    <location>
        <begin position="24"/>
        <end position="48"/>
    </location>
</feature>
<feature type="compositionally biased region" description="Acidic residues" evidence="7">
    <location>
        <begin position="4844"/>
        <end position="4865"/>
    </location>
</feature>
<dbReference type="SUPFAM" id="SSF75399">
    <property type="entry name" value="Plakin repeat"/>
    <property type="match status" value="10"/>
</dbReference>
<feature type="compositionally biased region" description="Acidic residues" evidence="7">
    <location>
        <begin position="3549"/>
        <end position="3573"/>
    </location>
</feature>
<dbReference type="Bgee" id="ENSACAG00000001366">
    <property type="expression patterns" value="Expressed in hindlimb bud and 4 other cell types or tissues"/>
</dbReference>
<sequence length="5755" mass="647864">MFPTNVPQALHSNSHVCADTASSFLSLQSPNKRPPPRGRRKRLHPRMTSRQVLPKGHVGLAAVPGSRSPPSSATGATGAGMRSGSIAGAFLEVSGRAVSLSDAVREHLLQPDLALTLLEAQAATGGIVDLARKELLPVAEAVARGLVGLEQKEKLLCAERAVTGFPDPYTEEKIPLYQAVQKELLGREQGLRLLEAQMATGGIIDPATRQRLSPQEAYAHGHLEEDLHAFLSDPGNEEAKAYLDPNSHQKVTYSELMRRCVADPGTGLLLLPLKVSFPGLRGAVCSHELLDSGVIDSATFRALHNGELTAQDVAEMDTVQQYLSGTHSIAGVANLQTGECKSLSQALSEHLLMPGTAEILLQAQAATGGLIDPVRNKRLALDEAVRSGVVGPELYEKLSSAERAITGHRDPYTGETLSLFQALRKGLVPRDPGLFLLEAQLATGGIVDPHTHHRLPVEVACQRGHLDTDTHSRLSQPKDDLRGFFDPNSKRNLSYAELLSRCVTDPDTGLCLLPLYGDPRREHPFIEPRTQRLLRNTLVPVASGKFRGQSTSLWKLLFSDYFSKEQRRDLLQQFHSGGLSIRRFADMVCNTVQEVSANPRITFEGLRSKVTPAQLLSSEIINKDLFEKLTQGETLAKDVVSMSTVKKYLEGTGSISGLLLPDSQERIGIYQAKRKGLLRPGTSLVLLEAQAATGHIIDPAANKKYSVNEALQANVIGPDVYDKLLAAEKAVTGYRDPYTGSKISLFQAMRKDLIVKEHAIRLLEAQVATGGIIDPVNSHRLPVEAAYKRGYFDKKMNLILSDLSDDTKGFFDPNTHENLTYLQLKEKCITEPTTGLCLLPLNSKRRQFIDDATKQGFRTSWLLVKYGRFQGQRVSLWDLLNSEYFTEGKRREIFNHYRLQKLSLEQIHRLLEEEMKKWARIQFPAVRGQVTAYHLVETGILDRALFERLLDGAVSPEEVLRMESVRKYLYGTGSIGGIVLQPSNERVSLYEAIQRNIVLPGVALPLLEAQAATGFIIDPVSNQKLSLDDAVKEGLVGPELYEKLQRAEEAVTGYKDPFTGKKISLFQAMQKGLVADKQAIQLMDAQMSTGGVIDPHSGHYVPIEFAQKKGYLDEGLCKALSDPNSDTKLFSSLDKKESVSYGQLIDQCQKDDVSGIRLLPLSQEASPVYTEEQMERLFRATLMEDRGLSLWEVLHSGYFTEEQRRELFEKYTSEAVSLQQLVSLVREHIQEIEMKARTQVTFQGLKGAVPAVWLLDTGIISEKTFAELAQGRTTAREVSEMESVKKYLQGTGAIAGVLLQSSGEKMDIYQAMQKSLLLPGTGARLLEAQAATGSITDPADRRRLGVMEAIRAGLVGKELMERLLQAERALVGYPDPYSGKPLSVCQAIRKELIPATAGIPLLEAQLAAGGVIDPVHCHHLPLPAAYKHGFYDEDMHKVLSQHGDDTCVFFDPNTQESLTYQQLKDRCARDAETGLLLLPLSDEAAFYGDRHTMEVLKSVRVGVNIGRYKGQEVSLWDLLNSEYIDDCKRRELVLTYKEENDEALQEIATAVTKIIAETEHQGRRFAFKGLRKQVSASDLFQSQLIDKETLDDLSQGKKTVQEVTEMESVRRYLEGGNFIAGVLLQPSQERMSICRAMRQGLLRPGAALVLLEAQAATGFLLDPVKNKKLSVDEALSSGLIGREVYEKLLSAEKAVTGYTHPYTKERISLFEAMNEELIVRSHGIRLLEAQVATGGIIDPVHSHRIPVEVAYKRGYFDEELNQILLDLTDDTKGFFDPNTHENLTYLQLLERCVKDPETGLYMLQIVRRGGRYFYIDEATKQFLKAQPMEMHLGRYKGQAVSVWDLLCSPYIQEEKRKELVSQYKDKRLTLEELGKTITAVVEETERKAHAFRLKGLREEVSAAELFNAEIIDKKTLDGLNRSSLPQLAQKDSVKRFLEGTGCIAGVVVGAGRQKMGIYEAMKRGLVSPEHALMLLEAQAATGFIVDPVKKKSLSVEQAISAGLVGEELHQPLLFAERAVTGYTDPSTGEKASLYQAMKKNMVDRGLALRLLEAQLATGGIVDPLHSHRIPVEVAFKRGHLDDDTFLLLSDAEYAAKGFVDPNTQERITYTQLLPRCVRDPETGMYLLQLMDKKEYFYVDELTRNILSSTKVNVTLGKYKGQSVSLWELLSSDYVDEEKRKELIKKYKAESSAILQHIVNEIMNIIKEKEVNRRDIWFQGLRKQVTASELLKADIIGVDTMKNLEEGKQSAQDVAEIDSVKQYLEGTGCIAGVLVPSKADPSKMEKMAIYQAMWKGLLRPGTALVLLEAQAATGFITDPLKNRKLSVEEADAAGLVGPEILHKLLAAEKAVTGYTDPNTGKKISLFQALKKELILKEHGVRLLEAQIATGGIIDPVNSHRVPVEVAYKRGYFDEEMNQSLSDSTEDTKGFFDPNTHENLTYMQLLKRCILDPDTGLRMLQVQPDGSSAFYLDEHVKKTLKSTTTRVSEGCFQGQETSVWDLLFSGYFTDRKREEILTEFRAGKLTIHEIITILKSTIKEKENKENLLKTTKIARNVESTGRQQPTMWEVLFSGDISEFRREELLNQFRNGTLTLVELTNVLDGLLTEAQAGKREHHTASEAFRGGVDDGDDDDDNDLDEEEREDDDEESVVLGEKEKILKSRLVEVAAGEFHGRKVSVWEILHSKYIPEKKRKELLRFYKSGILTIDQMETVVTAIVNRTEEEKRKGESGARHHHEGHWEDALRNHTVVLHVGEFQGQEVSLWDLLFSQYVPEPQREELLMKFRYRLLSIEEMIVILAPLLTQKEPAEVKEVEDGSSPSRRRPHPQEGRASRSPHGGDLKSALCMVSIDVPVGEFQGNRHSVWELLFSKYVTEEKRQELLEKYRAGLMSSEELVRTITSLIEEMEKKSKEMKFRGLRRQVTASELFDSQIIGQDTLSELTQGTKTVEDITNMDSVKRYLEGRSCIAGVLVPSRSDPSKMEKVTIYQAMWKNILRPGTALVLLEAQAATGFITDPLQNRKLSVEEAISAELVGAELREKLLSAERAVTGYKDPYTGHKISLFQAMKKGLIVKDHGIRLLEAQIATGGIIDPVQSHRLPVEVAYKRGYFDEDMNRILSDPTDDTKGFFDPNTQENLTYMQLLQRCLPDPETGLLMLHVMDKGSFSFLLTEKTRRSLQTAKTRVDVELFQGQEVSVWDLLFSRYILPQKRQELLGQYKQGAITLGDLTQILTTIITETQEKRIKLARQQQAPGTLGVTSPKDGTQIEENWQKTLQSTTFKMPAGENQGQVVVVWDMLFSNYLTEEKRTELLDLYQRGLIPVDQLANILIVLIEKGEATRRKFDIKVRGPDKETVLLERTSGVSSPCDQNWEDALRSQLIQVDLGEYQDQQVSVWDLLFSRYILPQKRQELLGQYKQGAITLADLTQILTTIISETEEKRAKLARQQQAQGTLGVTSLKDGTQIEENWQKTLKSTTIKMPAGENQGQVVVVWDMLFSNYLTEEKRTELLDLYQRGLIPVDQLANILIALIEKGEATRRKFDIKVRGPGRSVDHGDDDGDDDDDDDLDKEEGEDDDEESVVLGEKEKPLKSRLVEVAAGEFHGRKVSVWEILHSKYIPEEKRKELLRFYKSGILTIDQMETVVTAIVNRTEEEKRKGESGAGHHHEDHWEDALRNHTVALHVGEFQGQEVSLRDLLFSQYVPEPQREELLMKFRYRLLSIEEMIVILAPLLTQKEPADVKEVEDGSSPSRWRPYLQEGRAPRSPHGGDLKSALCMVSIDVPVGEFQGSRCSVWELLFSKYVTEEKRQELLEKYRAGLMSSEELVRTITSLIEEMEKKSKEMKFRGLRRQVTASELFDSQIIGQDTLSELTQGTKTVEDITNMDSVKRYLEGRSCIAGVLVPSRSDPSKMEKVTIYQAMWKNILRPGTALVLLEAQAATGFITDPLQNRKLSVEEAVSAELVGAELREKLLSAERAVTGYKDPYTGHKISLFQAMKKGLIVKDHGIRLLEAQIATGGIIDPVQSHRLPVEVAYKRGYFDEDMNRILSDPTDDTKGFFDPNTQENLTYMQLLQRCLPDPETGLLMLHVMDKGSFSFLLTEKTRRSLQTAKTRVDVELFQGQEVSVWDLLFSRYILPQKRQELLGQYKQGAITLADLTQILTTTITETEEKRIKLARQQQAPGTLGVTSPKDGTQIAENWQKTLQSTTFKMPAGENQGQVVVVWDMLFSNYLTEEKRTELLDLYQRGLIPVDQLANILIALIEKGEATRRKFDIKVRGPGRSHSDDDDDDDLDKEEGEDDDEESVVLGEKEKPLKSRLVEVAAGEFHGRKVSVWEILHSKYIPEEKRKELLRFYKSGILTIDQMETVVTAIVNRTEEEKRKEESGAGRHHEDHWEDALRNHTVALHVGEFQGQEVSLRDLLFSKYISDGKREELLGIYRACQLTPEELTAVLSALITQVSGERKEGSAPSSMPPGVISSGKSEDGSSSESGEKEQALKSRMVEVTTGELHGQKVSIWEVLHSKSIPEEKQKELLQLYKSGILSTDQMETVVTAIVNRKEEKEHSSHTRDHSASPQEDPIPESSYYDFVHHTLRQENVDVTIREIQDERSSLWDPYFSRCVSNFKKEEILHRHGSPTVSVKECVKIITTLLSDTEDQASIPERSEFTVMEKQMSPQTATAFETEHEDGTEHALKSRLISLPTDRLGKESISLWDGLHSDHIPEEKKKKLLRLYKSGDLTIDQMETAITALVNRTEEEEAEEEAHAHEDHWKDTLQNHTVVLNVGRCQHHEVSLWDLLCSQDIPEEKREELLNRFRRGSLTLEELSDILRSLLAEAKAGKREHAPASEVSRLADDDGDDNDDDDDATDKEEGEEDNKDAVVLGEKEKALKSRLVTVAAGEFHGRRVSIWEVLHSKYIPEEKRKELLKLYKFGILSTDQMKTVVTAIVNRTEEEKRKEESGAGHGHENDWEDTLRNHTVVLHVGEFQGQEVSLWNLLFSHYIPEDKREELLRQHRNGNLNPDKLANILCGLLAEANVEEGKHHTTPETTRDTDEGDDDDDDALGKEEGEEEEEDPVELGEKEKALKSRLVTVAAGEFHGQKVSIWEILHSKYIPEKKRKELLRLYKSGILSTDQMETIVTSIVNRTEEEKRKEESGATHSHEGHWEDALRNHIVILNVGEFQGQEVSLWDLLFSHYIPEEKREELLRQHRNGNLNSEELANIVRGLLAAANTEEGKHHTTPETTRDADEGDDDDDDDDDALGKEEGEDEEDPVELGEKEKALKSRLVSVAAGEFHGKKVSIWEILHSKYIPEEKLKELLKLYKSGILSTDQMETIVTSIVNRTEEEKRKEESGATHSHEGHWEDALRNHIVILNVGEFQGQEVSLWDLLSSQYIPEEKREELLRQHRNGNLNSEELANILSGLLAESTVREKKHHKTPDTTRDTDDVDNDNDALGKEEVEEEEEDPVELGEKEKALKSRLVKVAAGEFHGQKVSIWEILHSKYIPEEKRKELLKLYQSDILSTDQMETVVTSIVNRTEEESSSKPLSSHSPREEARSLDTIQNICSPESSSLEDVLRSESFVVPIGEFEGQRISCWDVLSSKYISEDKKQELLCRLREEDLHVPDLVTLLTEIITETERPKAEEPGGAAEGGSVEERGEAEAQEDLKARQQQLKRSLRTTLVPVSVGEFKGQRVCVLDLLFSKYVPQDKRQELLEEYRAGTLPMQEMVSTLTAMIEEAESKRGKRGGRRKMSCMKGKLCWTDRGTHP</sequence>
<dbReference type="GO" id="GO:1990254">
    <property type="term" value="F:keratin filament binding"/>
    <property type="evidence" value="ECO:0000318"/>
    <property type="project" value="GO_Central"/>
</dbReference>
<keyword evidence="4" id="KW-0677">Repeat</keyword>
<dbReference type="GO" id="GO:0005856">
    <property type="term" value="C:cytoskeleton"/>
    <property type="evidence" value="ECO:0007669"/>
    <property type="project" value="UniProtKB-SubCell"/>
</dbReference>
<dbReference type="GO" id="GO:0045110">
    <property type="term" value="P:intermediate filament bundle assembly"/>
    <property type="evidence" value="ECO:0000318"/>
    <property type="project" value="GO_Central"/>
</dbReference>
<evidence type="ECO:0000313" key="9">
    <source>
        <dbReference type="Proteomes" id="UP000001646"/>
    </source>
</evidence>
<dbReference type="GO" id="GO:0070161">
    <property type="term" value="C:anchoring junction"/>
    <property type="evidence" value="ECO:0007669"/>
    <property type="project" value="UniProtKB-SubCell"/>
</dbReference>
<proteinExistence type="inferred from homology"/>
<organism evidence="8 9">
    <name type="scientific">Anolis carolinensis</name>
    <name type="common">Green anole</name>
    <name type="synonym">American chameleon</name>
    <dbReference type="NCBI Taxonomy" id="28377"/>
    <lineage>
        <taxon>Eukaryota</taxon>
        <taxon>Metazoa</taxon>
        <taxon>Chordata</taxon>
        <taxon>Craniata</taxon>
        <taxon>Vertebrata</taxon>
        <taxon>Euteleostomi</taxon>
        <taxon>Lepidosauria</taxon>
        <taxon>Squamata</taxon>
        <taxon>Bifurcata</taxon>
        <taxon>Unidentata</taxon>
        <taxon>Episquamata</taxon>
        <taxon>Toxicofera</taxon>
        <taxon>Iguania</taxon>
        <taxon>Dactyloidae</taxon>
        <taxon>Anolis</taxon>
    </lineage>
</organism>
<dbReference type="HOGENOM" id="CLU_223321_0_0_1"/>
<evidence type="ECO:0000256" key="1">
    <source>
        <dbReference type="ARBA" id="ARBA00004282"/>
    </source>
</evidence>
<feature type="region of interest" description="Disordered" evidence="7">
    <location>
        <begin position="5417"/>
        <end position="5457"/>
    </location>
</feature>
<protein>
    <submittedName>
        <fullName evidence="8">Uncharacterized protein</fullName>
    </submittedName>
</protein>
<dbReference type="FunFam" id="3.90.1290.10:FF:000001">
    <property type="entry name" value="Plectin a"/>
    <property type="match status" value="10"/>
</dbReference>
<dbReference type="GO" id="GO:0042995">
    <property type="term" value="C:cell projection"/>
    <property type="evidence" value="ECO:0007669"/>
    <property type="project" value="UniProtKB-SubCell"/>
</dbReference>
<feature type="region of interest" description="Disordered" evidence="7">
    <location>
        <begin position="4828"/>
        <end position="4871"/>
    </location>
</feature>
<feature type="region of interest" description="Disordered" evidence="7">
    <location>
        <begin position="2806"/>
        <end position="2837"/>
    </location>
</feature>
<evidence type="ECO:0000256" key="5">
    <source>
        <dbReference type="ARBA" id="ARBA00022949"/>
    </source>
</evidence>
<comment type="similarity">
    <text evidence="2">Belongs to the plakin or cytolinker family.</text>
</comment>
<keyword evidence="9" id="KW-1185">Reference proteome</keyword>
<keyword evidence="6" id="KW-0175">Coiled coil</keyword>
<gene>
    <name evidence="8" type="primary">eppk1</name>
</gene>
<feature type="region of interest" description="Disordered" evidence="7">
    <location>
        <begin position="5218"/>
        <end position="5267"/>
    </location>
</feature>
<feature type="compositionally biased region" description="Basic and acidic residues" evidence="7">
    <location>
        <begin position="5642"/>
        <end position="5656"/>
    </location>
</feature>
<evidence type="ECO:0000256" key="4">
    <source>
        <dbReference type="ARBA" id="ARBA00022737"/>
    </source>
</evidence>
<feature type="compositionally biased region" description="Acidic residues" evidence="7">
    <location>
        <begin position="5446"/>
        <end position="5456"/>
    </location>
</feature>